<dbReference type="Proteomes" id="UP000828390">
    <property type="component" value="Unassembled WGS sequence"/>
</dbReference>
<sequence>MRREGIRTAYSQSVVGIHTYTGDVSRVFVIIPGEKAHKVTLVTRAPFSGATPHLQRRQRFRLQAGNEEFVN</sequence>
<dbReference type="AlphaFoldDB" id="A0A9D4HRJ0"/>
<name>A0A9D4HRJ0_DREPO</name>
<reference evidence="1" key="2">
    <citation type="submission" date="2020-11" db="EMBL/GenBank/DDBJ databases">
        <authorList>
            <person name="McCartney M.A."/>
            <person name="Auch B."/>
            <person name="Kono T."/>
            <person name="Mallez S."/>
            <person name="Becker A."/>
            <person name="Gohl D.M."/>
            <person name="Silverstein K.A.T."/>
            <person name="Koren S."/>
            <person name="Bechman K.B."/>
            <person name="Herman A."/>
            <person name="Abrahante J.E."/>
            <person name="Garbe J."/>
        </authorList>
    </citation>
    <scope>NUCLEOTIDE SEQUENCE</scope>
    <source>
        <strain evidence="1">Duluth1</strain>
        <tissue evidence="1">Whole animal</tissue>
    </source>
</reference>
<gene>
    <name evidence="1" type="ORF">DPMN_054382</name>
</gene>
<evidence type="ECO:0000313" key="2">
    <source>
        <dbReference type="Proteomes" id="UP000828390"/>
    </source>
</evidence>
<reference evidence="1" key="1">
    <citation type="journal article" date="2019" name="bioRxiv">
        <title>The Genome of the Zebra Mussel, Dreissena polymorpha: A Resource for Invasive Species Research.</title>
        <authorList>
            <person name="McCartney M.A."/>
            <person name="Auch B."/>
            <person name="Kono T."/>
            <person name="Mallez S."/>
            <person name="Zhang Y."/>
            <person name="Obille A."/>
            <person name="Becker A."/>
            <person name="Abrahante J.E."/>
            <person name="Garbe J."/>
            <person name="Badalamenti J.P."/>
            <person name="Herman A."/>
            <person name="Mangelson H."/>
            <person name="Liachko I."/>
            <person name="Sullivan S."/>
            <person name="Sone E.D."/>
            <person name="Koren S."/>
            <person name="Silverstein K.A.T."/>
            <person name="Beckman K.B."/>
            <person name="Gohl D.M."/>
        </authorList>
    </citation>
    <scope>NUCLEOTIDE SEQUENCE</scope>
    <source>
        <strain evidence="1">Duluth1</strain>
        <tissue evidence="1">Whole animal</tissue>
    </source>
</reference>
<comment type="caution">
    <text evidence="1">The sequence shown here is derived from an EMBL/GenBank/DDBJ whole genome shotgun (WGS) entry which is preliminary data.</text>
</comment>
<organism evidence="1 2">
    <name type="scientific">Dreissena polymorpha</name>
    <name type="common">Zebra mussel</name>
    <name type="synonym">Mytilus polymorpha</name>
    <dbReference type="NCBI Taxonomy" id="45954"/>
    <lineage>
        <taxon>Eukaryota</taxon>
        <taxon>Metazoa</taxon>
        <taxon>Spiralia</taxon>
        <taxon>Lophotrochozoa</taxon>
        <taxon>Mollusca</taxon>
        <taxon>Bivalvia</taxon>
        <taxon>Autobranchia</taxon>
        <taxon>Heteroconchia</taxon>
        <taxon>Euheterodonta</taxon>
        <taxon>Imparidentia</taxon>
        <taxon>Neoheterodontei</taxon>
        <taxon>Myida</taxon>
        <taxon>Dreissenoidea</taxon>
        <taxon>Dreissenidae</taxon>
        <taxon>Dreissena</taxon>
    </lineage>
</organism>
<dbReference type="EMBL" id="JAIWYP010000012">
    <property type="protein sequence ID" value="KAH3728426.1"/>
    <property type="molecule type" value="Genomic_DNA"/>
</dbReference>
<keyword evidence="2" id="KW-1185">Reference proteome</keyword>
<evidence type="ECO:0000313" key="1">
    <source>
        <dbReference type="EMBL" id="KAH3728426.1"/>
    </source>
</evidence>
<proteinExistence type="predicted"/>
<accession>A0A9D4HRJ0</accession>
<protein>
    <submittedName>
        <fullName evidence="1">Uncharacterized protein</fullName>
    </submittedName>
</protein>